<dbReference type="Gene3D" id="3.80.10.10">
    <property type="entry name" value="Ribonuclease Inhibitor"/>
    <property type="match status" value="1"/>
</dbReference>
<dbReference type="AlphaFoldDB" id="A0A0H2SB13"/>
<protein>
    <submittedName>
        <fullName evidence="1">Uncharacterized protein</fullName>
    </submittedName>
</protein>
<dbReference type="EMBL" id="KQ085949">
    <property type="protein sequence ID" value="KLO14081.1"/>
    <property type="molecule type" value="Genomic_DNA"/>
</dbReference>
<keyword evidence="2" id="KW-1185">Reference proteome</keyword>
<dbReference type="Proteomes" id="UP000053477">
    <property type="component" value="Unassembled WGS sequence"/>
</dbReference>
<dbReference type="Gene3D" id="1.20.1280.50">
    <property type="match status" value="1"/>
</dbReference>
<name>A0A0H2SB13_9AGAM</name>
<accession>A0A0H2SB13</accession>
<sequence>MSYDPSQALDDASALKRALAIRRILKPAYATIGEVSKWITRQHYLCDQQVESLKLRSGFLSLPDEILSVVLEFAAHRTSKDTHKAITRSASAATRLSHVCSRFRRLVISSPYLWDRVCPRMHIGSVTSCFARCGRNAEVHFSTSPYDRKVLRHFSSIITSNSSLWRRLIVDVTHGGQNLFTEQIEQLDEETILMRHLSVPFLTDLQVVYPDRALSTQYSRRSDQDRIHFYSTWSFARLSSMYAENLIPLPFSGSKSLQSLSIDLSLGWYGPDPGVLDVRALVSFFASCRALEKLALRISDCRNSIAFTPNSPVEMVNVANLDLQFVQCNSDAVGSLMTAIAFPNVSSLKLVICATVTIDIETAIDAARRECQSILHTVFGDSDTFPRLRELHFIISIDGLVGHHQIISFPFSYVPALKHLKITTYSTALALPSETVLLPDLRSLDLTKCFAIGPHWIAEFIRKLRSQRPVGTTPINISIDGRTIAS</sequence>
<evidence type="ECO:0000313" key="2">
    <source>
        <dbReference type="Proteomes" id="UP000053477"/>
    </source>
</evidence>
<dbReference type="InterPro" id="IPR032675">
    <property type="entry name" value="LRR_dom_sf"/>
</dbReference>
<dbReference type="InParanoid" id="A0A0H2SB13"/>
<dbReference type="SUPFAM" id="SSF81383">
    <property type="entry name" value="F-box domain"/>
    <property type="match status" value="1"/>
</dbReference>
<evidence type="ECO:0000313" key="1">
    <source>
        <dbReference type="EMBL" id="KLO14081.1"/>
    </source>
</evidence>
<organism evidence="1 2">
    <name type="scientific">Schizopora paradoxa</name>
    <dbReference type="NCBI Taxonomy" id="27342"/>
    <lineage>
        <taxon>Eukaryota</taxon>
        <taxon>Fungi</taxon>
        <taxon>Dikarya</taxon>
        <taxon>Basidiomycota</taxon>
        <taxon>Agaricomycotina</taxon>
        <taxon>Agaricomycetes</taxon>
        <taxon>Hymenochaetales</taxon>
        <taxon>Schizoporaceae</taxon>
        <taxon>Schizopora</taxon>
    </lineage>
</organism>
<gene>
    <name evidence="1" type="ORF">SCHPADRAFT_332546</name>
</gene>
<dbReference type="InterPro" id="IPR036047">
    <property type="entry name" value="F-box-like_dom_sf"/>
</dbReference>
<reference evidence="1 2" key="1">
    <citation type="submission" date="2015-04" db="EMBL/GenBank/DDBJ databases">
        <title>Complete genome sequence of Schizopora paradoxa KUC8140, a cosmopolitan wood degrader in East Asia.</title>
        <authorList>
            <consortium name="DOE Joint Genome Institute"/>
            <person name="Min B."/>
            <person name="Park H."/>
            <person name="Jang Y."/>
            <person name="Kim J.-J."/>
            <person name="Kim K.H."/>
            <person name="Pangilinan J."/>
            <person name="Lipzen A."/>
            <person name="Riley R."/>
            <person name="Grigoriev I.V."/>
            <person name="Spatafora J.W."/>
            <person name="Choi I.-G."/>
        </authorList>
    </citation>
    <scope>NUCLEOTIDE SEQUENCE [LARGE SCALE GENOMIC DNA]</scope>
    <source>
        <strain evidence="1 2">KUC8140</strain>
    </source>
</reference>
<proteinExistence type="predicted"/>
<dbReference type="SUPFAM" id="SSF52047">
    <property type="entry name" value="RNI-like"/>
    <property type="match status" value="1"/>
</dbReference>